<gene>
    <name evidence="2" type="ORF">WOLCODRAFT_74181</name>
</gene>
<evidence type="ECO:0000313" key="3">
    <source>
        <dbReference type="Proteomes" id="UP000218811"/>
    </source>
</evidence>
<dbReference type="Pfam" id="PF00106">
    <property type="entry name" value="adh_short"/>
    <property type="match status" value="1"/>
</dbReference>
<sequence length="227" mass="24221">MPSYVVVGASRGIGLEFVRQLANSTHLSALVTDANCVNVHVVQSDVVDHRAMKAAAEEVAALSGGAVDVLIHNAARMYGPNFYRGLTNYEDDDTLDAEFMQSFQVNVLGIIHSVNAFLPLLRRGAAKKIILVSTGAGDRDVVWRARFDSAAAYGVTKAAANMVAIKYAVQLEPEGFVVVALSPGTVDVSATAAEEPDEFSRVELARIVENVKKVVPGHRSLTPAESV</sequence>
<dbReference type="OrthoDB" id="9876299at2759"/>
<reference evidence="2 3" key="1">
    <citation type="journal article" date="2012" name="Science">
        <title>The Paleozoic origin of enzymatic lignin decomposition reconstructed from 31 fungal genomes.</title>
        <authorList>
            <person name="Floudas D."/>
            <person name="Binder M."/>
            <person name="Riley R."/>
            <person name="Barry K."/>
            <person name="Blanchette R.A."/>
            <person name="Henrissat B."/>
            <person name="Martinez A.T."/>
            <person name="Otillar R."/>
            <person name="Spatafora J.W."/>
            <person name="Yadav J.S."/>
            <person name="Aerts A."/>
            <person name="Benoit I."/>
            <person name="Boyd A."/>
            <person name="Carlson A."/>
            <person name="Copeland A."/>
            <person name="Coutinho P.M."/>
            <person name="de Vries R.P."/>
            <person name="Ferreira P."/>
            <person name="Findley K."/>
            <person name="Foster B."/>
            <person name="Gaskell J."/>
            <person name="Glotzer D."/>
            <person name="Gorecki P."/>
            <person name="Heitman J."/>
            <person name="Hesse C."/>
            <person name="Hori C."/>
            <person name="Igarashi K."/>
            <person name="Jurgens J.A."/>
            <person name="Kallen N."/>
            <person name="Kersten P."/>
            <person name="Kohler A."/>
            <person name="Kuees U."/>
            <person name="Kumar T.K.A."/>
            <person name="Kuo A."/>
            <person name="LaButti K."/>
            <person name="Larrondo L.F."/>
            <person name="Lindquist E."/>
            <person name="Ling A."/>
            <person name="Lombard V."/>
            <person name="Lucas S."/>
            <person name="Lundell T."/>
            <person name="Martin R."/>
            <person name="McLaughlin D.J."/>
            <person name="Morgenstern I."/>
            <person name="Morin E."/>
            <person name="Murat C."/>
            <person name="Nagy L.G."/>
            <person name="Nolan M."/>
            <person name="Ohm R.A."/>
            <person name="Patyshakuliyeva A."/>
            <person name="Rokas A."/>
            <person name="Ruiz-Duenas F.J."/>
            <person name="Sabat G."/>
            <person name="Salamov A."/>
            <person name="Samejima M."/>
            <person name="Schmutz J."/>
            <person name="Slot J.C."/>
            <person name="St John F."/>
            <person name="Stenlid J."/>
            <person name="Sun H."/>
            <person name="Sun S."/>
            <person name="Syed K."/>
            <person name="Tsang A."/>
            <person name="Wiebenga A."/>
            <person name="Young D."/>
            <person name="Pisabarro A."/>
            <person name="Eastwood D.C."/>
            <person name="Martin F."/>
            <person name="Cullen D."/>
            <person name="Grigoriev I.V."/>
            <person name="Hibbett D.S."/>
        </authorList>
    </citation>
    <scope>NUCLEOTIDE SEQUENCE [LARGE SCALE GENOMIC DNA]</scope>
    <source>
        <strain evidence="2 3">MD-104</strain>
    </source>
</reference>
<dbReference type="SUPFAM" id="SSF51735">
    <property type="entry name" value="NAD(P)-binding Rossmann-fold domains"/>
    <property type="match status" value="1"/>
</dbReference>
<keyword evidence="3" id="KW-1185">Reference proteome</keyword>
<dbReference type="OMA" id="KDYPNMD"/>
<dbReference type="PRINTS" id="PR00081">
    <property type="entry name" value="GDHRDH"/>
</dbReference>
<organism evidence="2 3">
    <name type="scientific">Wolfiporia cocos (strain MD-104)</name>
    <name type="common">Brown rot fungus</name>
    <dbReference type="NCBI Taxonomy" id="742152"/>
    <lineage>
        <taxon>Eukaryota</taxon>
        <taxon>Fungi</taxon>
        <taxon>Dikarya</taxon>
        <taxon>Basidiomycota</taxon>
        <taxon>Agaricomycotina</taxon>
        <taxon>Agaricomycetes</taxon>
        <taxon>Polyporales</taxon>
        <taxon>Phaeolaceae</taxon>
        <taxon>Wolfiporia</taxon>
    </lineage>
</organism>
<proteinExistence type="predicted"/>
<dbReference type="Gene3D" id="3.40.50.720">
    <property type="entry name" value="NAD(P)-binding Rossmann-like Domain"/>
    <property type="match status" value="1"/>
</dbReference>
<dbReference type="InterPro" id="IPR036291">
    <property type="entry name" value="NAD(P)-bd_dom_sf"/>
</dbReference>
<dbReference type="GO" id="GO:0016616">
    <property type="term" value="F:oxidoreductase activity, acting on the CH-OH group of donors, NAD or NADP as acceptor"/>
    <property type="evidence" value="ECO:0007669"/>
    <property type="project" value="TreeGrafter"/>
</dbReference>
<dbReference type="InterPro" id="IPR052184">
    <property type="entry name" value="SDR_enzymes"/>
</dbReference>
<dbReference type="PROSITE" id="PS00061">
    <property type="entry name" value="ADH_SHORT"/>
    <property type="match status" value="1"/>
</dbReference>
<name>A0A2H3JLL3_WOLCO</name>
<dbReference type="Proteomes" id="UP000218811">
    <property type="component" value="Unassembled WGS sequence"/>
</dbReference>
<dbReference type="AlphaFoldDB" id="A0A2H3JLL3"/>
<protein>
    <submittedName>
        <fullName evidence="2">NAD(P)-binding protein</fullName>
    </submittedName>
</protein>
<dbReference type="PANTHER" id="PTHR45458:SF3">
    <property type="entry name" value="CHAIN DEHYDROGENASE (ATSC), PUTATIVE-RELATED"/>
    <property type="match status" value="1"/>
</dbReference>
<keyword evidence="1" id="KW-0521">NADP</keyword>
<accession>A0A2H3JLL3</accession>
<evidence type="ECO:0000256" key="1">
    <source>
        <dbReference type="ARBA" id="ARBA00022857"/>
    </source>
</evidence>
<dbReference type="InterPro" id="IPR002347">
    <property type="entry name" value="SDR_fam"/>
</dbReference>
<dbReference type="PANTHER" id="PTHR45458">
    <property type="entry name" value="SHORT-CHAIN DEHYDROGENASE/REDUCTASE SDR"/>
    <property type="match status" value="1"/>
</dbReference>
<evidence type="ECO:0000313" key="2">
    <source>
        <dbReference type="EMBL" id="PCH42771.1"/>
    </source>
</evidence>
<dbReference type="EMBL" id="KB468135">
    <property type="protein sequence ID" value="PCH42771.1"/>
    <property type="molecule type" value="Genomic_DNA"/>
</dbReference>
<dbReference type="InterPro" id="IPR020904">
    <property type="entry name" value="Sc_DH/Rdtase_CS"/>
</dbReference>